<dbReference type="FunFam" id="2.60.40.10:FF:000942">
    <property type="entry name" value="Immunoglobulin heavy variable 3-23"/>
    <property type="match status" value="1"/>
</dbReference>
<dbReference type="CDD" id="cd04981">
    <property type="entry name" value="IgV_H"/>
    <property type="match status" value="1"/>
</dbReference>
<keyword evidence="10" id="KW-0393">Immunoglobulin domain</keyword>
<evidence type="ECO:0000256" key="6">
    <source>
        <dbReference type="ARBA" id="ARBA00022859"/>
    </source>
</evidence>
<dbReference type="GO" id="GO:0019814">
    <property type="term" value="C:immunoglobulin complex"/>
    <property type="evidence" value="ECO:0007669"/>
    <property type="project" value="UniProtKB-KW"/>
</dbReference>
<comment type="subcellular location">
    <subcellularLocation>
        <location evidence="1">Cell membrane</location>
    </subcellularLocation>
    <subcellularLocation>
        <location evidence="2">Secreted</location>
    </subcellularLocation>
</comment>
<comment type="subunit">
    <text evidence="11">Immunoglobulins are composed of two identical heavy chains and two identical light chains; disulfide-linked.</text>
</comment>
<protein>
    <submittedName>
        <fullName evidence="15">IGHV3-13 isoform 1</fullName>
    </submittedName>
    <submittedName>
        <fullName evidence="16">IGHV3OR16-10 isoform 1</fullName>
    </submittedName>
</protein>
<sequence>MEFVLSWVFLVAILKGVQCEVQLVQSGGGLVQPGGSLRLSCAGSGFTFSSYAMHWVRQAPGKGLEWVSAIGTGGGTYYADSVKGRFTISRDNAKNSLYLQMNSLRAEDMAVYYCAR</sequence>
<evidence type="ECO:0000313" key="16">
    <source>
        <dbReference type="EMBL" id="PNI11203.1"/>
    </source>
</evidence>
<keyword evidence="7" id="KW-1064">Adaptive immunity</keyword>
<organism evidence="16 17">
    <name type="scientific">Pan troglodytes</name>
    <name type="common">Chimpanzee</name>
    <dbReference type="NCBI Taxonomy" id="9598"/>
    <lineage>
        <taxon>Eukaryota</taxon>
        <taxon>Metazoa</taxon>
        <taxon>Chordata</taxon>
        <taxon>Craniata</taxon>
        <taxon>Vertebrata</taxon>
        <taxon>Euteleostomi</taxon>
        <taxon>Mammalia</taxon>
        <taxon>Eutheria</taxon>
        <taxon>Euarchontoglires</taxon>
        <taxon>Primates</taxon>
        <taxon>Haplorrhini</taxon>
        <taxon>Catarrhini</taxon>
        <taxon>Hominidae</taxon>
        <taxon>Pan</taxon>
    </lineage>
</organism>
<dbReference type="InterPro" id="IPR036179">
    <property type="entry name" value="Ig-like_dom_sf"/>
</dbReference>
<evidence type="ECO:0000313" key="17">
    <source>
        <dbReference type="Proteomes" id="UP000236370"/>
    </source>
</evidence>
<evidence type="ECO:0000256" key="13">
    <source>
        <dbReference type="SAM" id="SignalP"/>
    </source>
</evidence>
<dbReference type="SUPFAM" id="SSF48726">
    <property type="entry name" value="Immunoglobulin"/>
    <property type="match status" value="1"/>
</dbReference>
<dbReference type="PANTHER" id="PTHR23266">
    <property type="entry name" value="IMMUNOGLOBULIN HEAVY CHAIN"/>
    <property type="match status" value="1"/>
</dbReference>
<dbReference type="Proteomes" id="UP000236370">
    <property type="component" value="Unassembled WGS sequence"/>
</dbReference>
<evidence type="ECO:0000256" key="5">
    <source>
        <dbReference type="ARBA" id="ARBA00022729"/>
    </source>
</evidence>
<keyword evidence="4" id="KW-0964">Secreted</keyword>
<evidence type="ECO:0000256" key="11">
    <source>
        <dbReference type="ARBA" id="ARBA00038737"/>
    </source>
</evidence>
<evidence type="ECO:0000313" key="15">
    <source>
        <dbReference type="EMBL" id="PNI10870.1"/>
    </source>
</evidence>
<dbReference type="PROSITE" id="PS50835">
    <property type="entry name" value="IG_LIKE"/>
    <property type="match status" value="1"/>
</dbReference>
<keyword evidence="3" id="KW-1003">Cell membrane</keyword>
<dbReference type="GO" id="GO:0005886">
    <property type="term" value="C:plasma membrane"/>
    <property type="evidence" value="ECO:0007669"/>
    <property type="project" value="UniProtKB-SubCell"/>
</dbReference>
<evidence type="ECO:0000256" key="8">
    <source>
        <dbReference type="ARBA" id="ARBA00023136"/>
    </source>
</evidence>
<feature type="chain" id="PRO_5014559466" evidence="13">
    <location>
        <begin position="20"/>
        <end position="116"/>
    </location>
</feature>
<evidence type="ECO:0000259" key="14">
    <source>
        <dbReference type="PROSITE" id="PS50835"/>
    </source>
</evidence>
<feature type="domain" description="Ig-like" evidence="14">
    <location>
        <begin position="31"/>
        <end position="116"/>
    </location>
</feature>
<proteinExistence type="predicted"/>
<evidence type="ECO:0000256" key="10">
    <source>
        <dbReference type="ARBA" id="ARBA00023319"/>
    </source>
</evidence>
<name>A0A2J8IL10_PANTR</name>
<dbReference type="Pfam" id="PF07686">
    <property type="entry name" value="V-set"/>
    <property type="match status" value="1"/>
</dbReference>
<reference evidence="16 17" key="1">
    <citation type="submission" date="2017-12" db="EMBL/GenBank/DDBJ databases">
        <title>High-resolution comparative analysis of great ape genomes.</title>
        <authorList>
            <person name="Pollen A."/>
            <person name="Hastie A."/>
            <person name="Hormozdiari F."/>
            <person name="Dougherty M."/>
            <person name="Liu R."/>
            <person name="Chaisson M."/>
            <person name="Hoppe E."/>
            <person name="Hill C."/>
            <person name="Pang A."/>
            <person name="Hillier L."/>
            <person name="Baker C."/>
            <person name="Armstrong J."/>
            <person name="Shendure J."/>
            <person name="Paten B."/>
            <person name="Wilson R."/>
            <person name="Chao H."/>
            <person name="Schneider V."/>
            <person name="Ventura M."/>
            <person name="Kronenberg Z."/>
            <person name="Murali S."/>
            <person name="Gordon D."/>
            <person name="Cantsilieris S."/>
            <person name="Munson K."/>
            <person name="Nelson B."/>
            <person name="Raja A."/>
            <person name="Underwood J."/>
            <person name="Diekhans M."/>
            <person name="Fiddes I."/>
            <person name="Haussler D."/>
            <person name="Eichler E."/>
        </authorList>
    </citation>
    <scope>NUCLEOTIDE SEQUENCE [LARGE SCALE GENOMIC DNA]</scope>
    <source>
        <strain evidence="16">Yerkes chimp pedigree #C0471</strain>
        <tissue evidence="16">Blood</tissue>
    </source>
</reference>
<keyword evidence="6" id="KW-0391">Immunity</keyword>
<evidence type="ECO:0000256" key="4">
    <source>
        <dbReference type="ARBA" id="ARBA00022525"/>
    </source>
</evidence>
<dbReference type="EMBL" id="NBAG03000889">
    <property type="protein sequence ID" value="PNI11203.1"/>
    <property type="molecule type" value="Genomic_DNA"/>
</dbReference>
<dbReference type="GO" id="GO:0005576">
    <property type="term" value="C:extracellular region"/>
    <property type="evidence" value="ECO:0007669"/>
    <property type="project" value="UniProtKB-SubCell"/>
</dbReference>
<evidence type="ECO:0000256" key="3">
    <source>
        <dbReference type="ARBA" id="ARBA00022475"/>
    </source>
</evidence>
<dbReference type="InterPro" id="IPR007110">
    <property type="entry name" value="Ig-like_dom"/>
</dbReference>
<feature type="non-terminal residue" evidence="16">
    <location>
        <position position="116"/>
    </location>
</feature>
<evidence type="ECO:0000256" key="7">
    <source>
        <dbReference type="ARBA" id="ARBA00023130"/>
    </source>
</evidence>
<keyword evidence="9" id="KW-1015">Disulfide bond</keyword>
<dbReference type="GO" id="GO:0002250">
    <property type="term" value="P:adaptive immune response"/>
    <property type="evidence" value="ECO:0007669"/>
    <property type="project" value="UniProtKB-KW"/>
</dbReference>
<gene>
    <name evidence="16" type="ORF">CK820_G0055775</name>
    <name evidence="15" type="ORF">CK820_G0056540</name>
</gene>
<feature type="signal peptide" evidence="13">
    <location>
        <begin position="1"/>
        <end position="19"/>
    </location>
</feature>
<dbReference type="SMART" id="SM00406">
    <property type="entry name" value="IGv"/>
    <property type="match status" value="1"/>
</dbReference>
<keyword evidence="8" id="KW-0472">Membrane</keyword>
<comment type="caution">
    <text evidence="16">The sequence shown here is derived from an EMBL/GenBank/DDBJ whole genome shotgun (WGS) entry which is preliminary data.</text>
</comment>
<dbReference type="InterPro" id="IPR013783">
    <property type="entry name" value="Ig-like_fold"/>
</dbReference>
<dbReference type="InterPro" id="IPR013106">
    <property type="entry name" value="Ig_V-set"/>
</dbReference>
<evidence type="ECO:0000256" key="1">
    <source>
        <dbReference type="ARBA" id="ARBA00004236"/>
    </source>
</evidence>
<accession>A0A2J8IL10</accession>
<evidence type="ECO:0000256" key="12">
    <source>
        <dbReference type="ARBA" id="ARBA00043265"/>
    </source>
</evidence>
<dbReference type="EMBL" id="NBAG03001719">
    <property type="protein sequence ID" value="PNI10870.1"/>
    <property type="molecule type" value="Genomic_DNA"/>
</dbReference>
<dbReference type="InterPro" id="IPR050199">
    <property type="entry name" value="IgHV"/>
</dbReference>
<keyword evidence="12" id="KW-1280">Immunoglobulin</keyword>
<dbReference type="Gene3D" id="2.60.40.10">
    <property type="entry name" value="Immunoglobulins"/>
    <property type="match status" value="1"/>
</dbReference>
<evidence type="ECO:0000256" key="2">
    <source>
        <dbReference type="ARBA" id="ARBA00004613"/>
    </source>
</evidence>
<keyword evidence="5 13" id="KW-0732">Signal</keyword>
<evidence type="ECO:0000256" key="9">
    <source>
        <dbReference type="ARBA" id="ARBA00023157"/>
    </source>
</evidence>
<dbReference type="AlphaFoldDB" id="A0A2J8IL10"/>